<dbReference type="InterPro" id="IPR027640">
    <property type="entry name" value="Kinesin-like_fam"/>
</dbReference>
<accession>A0A2C6KNP1</accession>
<feature type="coiled-coil region" evidence="4">
    <location>
        <begin position="616"/>
        <end position="698"/>
    </location>
</feature>
<dbReference type="SUPFAM" id="SSF58113">
    <property type="entry name" value="Apolipoprotein A-I"/>
    <property type="match status" value="1"/>
</dbReference>
<evidence type="ECO:0000313" key="8">
    <source>
        <dbReference type="Proteomes" id="UP000221165"/>
    </source>
</evidence>
<feature type="domain" description="Kinesin motor" evidence="6">
    <location>
        <begin position="960"/>
        <end position="1283"/>
    </location>
</feature>
<feature type="coiled-coil region" evidence="4">
    <location>
        <begin position="468"/>
        <end position="495"/>
    </location>
</feature>
<comment type="similarity">
    <text evidence="3">Belongs to the TRAFAC class myosin-kinesin ATPase superfamily. Kinesin family.</text>
</comment>
<dbReference type="FunFam" id="3.40.850.10:FF:000113">
    <property type="entry name" value="Kinesin-like protein"/>
    <property type="match status" value="1"/>
</dbReference>
<feature type="compositionally biased region" description="Basic and acidic residues" evidence="5">
    <location>
        <begin position="175"/>
        <end position="185"/>
    </location>
</feature>
<feature type="non-terminal residue" evidence="7">
    <location>
        <position position="1"/>
    </location>
</feature>
<protein>
    <submittedName>
        <fullName evidence="7">Calmodulin-binding carboxy-terminal kinesin-like family protein</fullName>
    </submittedName>
</protein>
<comment type="caution">
    <text evidence="7">The sequence shown here is derived from an EMBL/GenBank/DDBJ whole genome shotgun (WGS) entry which is preliminary data.</text>
</comment>
<dbReference type="PROSITE" id="PS00411">
    <property type="entry name" value="KINESIN_MOTOR_1"/>
    <property type="match status" value="1"/>
</dbReference>
<dbReference type="EMBL" id="MIGC01003933">
    <property type="protein sequence ID" value="PHJ18729.1"/>
    <property type="molecule type" value="Genomic_DNA"/>
</dbReference>
<reference evidence="7 8" key="1">
    <citation type="journal article" date="2017" name="Int. J. Parasitol.">
        <title>The genome of the protozoan parasite Cystoisospora suis and a reverse vaccinology approach to identify vaccine candidates.</title>
        <authorList>
            <person name="Palmieri N."/>
            <person name="Shrestha A."/>
            <person name="Ruttkowski B."/>
            <person name="Beck T."/>
            <person name="Vogl C."/>
            <person name="Tomley F."/>
            <person name="Blake D.P."/>
            <person name="Joachim A."/>
        </authorList>
    </citation>
    <scope>NUCLEOTIDE SEQUENCE [LARGE SCALE GENOMIC DNA]</scope>
    <source>
        <strain evidence="7 8">Wien I</strain>
    </source>
</reference>
<evidence type="ECO:0000256" key="2">
    <source>
        <dbReference type="ARBA" id="ARBA00022840"/>
    </source>
</evidence>
<dbReference type="InterPro" id="IPR001752">
    <property type="entry name" value="Kinesin_motor_dom"/>
</dbReference>
<dbReference type="GO" id="GO:0005524">
    <property type="term" value="F:ATP binding"/>
    <property type="evidence" value="ECO:0007669"/>
    <property type="project" value="UniProtKB-UniRule"/>
</dbReference>
<dbReference type="GeneID" id="94430803"/>
<feature type="region of interest" description="Disordered" evidence="5">
    <location>
        <begin position="700"/>
        <end position="722"/>
    </location>
</feature>
<feature type="coiled-coil region" evidence="4">
    <location>
        <begin position="785"/>
        <end position="943"/>
    </location>
</feature>
<dbReference type="InterPro" id="IPR027417">
    <property type="entry name" value="P-loop_NTPase"/>
</dbReference>
<feature type="region of interest" description="Disordered" evidence="5">
    <location>
        <begin position="314"/>
        <end position="334"/>
    </location>
</feature>
<feature type="compositionally biased region" description="Polar residues" evidence="5">
    <location>
        <begin position="209"/>
        <end position="220"/>
    </location>
</feature>
<feature type="binding site" evidence="3">
    <location>
        <begin position="1040"/>
        <end position="1047"/>
    </location>
    <ligand>
        <name>ATP</name>
        <dbReference type="ChEBI" id="CHEBI:30616"/>
    </ligand>
</feature>
<dbReference type="RefSeq" id="XP_067920435.1">
    <property type="nucleotide sequence ID" value="XM_068067592.1"/>
</dbReference>
<dbReference type="GO" id="GO:0008017">
    <property type="term" value="F:microtubule binding"/>
    <property type="evidence" value="ECO:0007669"/>
    <property type="project" value="InterPro"/>
</dbReference>
<keyword evidence="8" id="KW-1185">Reference proteome</keyword>
<feature type="region of interest" description="Disordered" evidence="5">
    <location>
        <begin position="1326"/>
        <end position="1358"/>
    </location>
</feature>
<keyword evidence="2 3" id="KW-0067">ATP-binding</keyword>
<dbReference type="GO" id="GO:0003777">
    <property type="term" value="F:microtubule motor activity"/>
    <property type="evidence" value="ECO:0007669"/>
    <property type="project" value="InterPro"/>
</dbReference>
<organism evidence="7 8">
    <name type="scientific">Cystoisospora suis</name>
    <dbReference type="NCBI Taxonomy" id="483139"/>
    <lineage>
        <taxon>Eukaryota</taxon>
        <taxon>Sar</taxon>
        <taxon>Alveolata</taxon>
        <taxon>Apicomplexa</taxon>
        <taxon>Conoidasida</taxon>
        <taxon>Coccidia</taxon>
        <taxon>Eucoccidiorida</taxon>
        <taxon>Eimeriorina</taxon>
        <taxon>Sarcocystidae</taxon>
        <taxon>Cystoisospora</taxon>
    </lineage>
</organism>
<feature type="coiled-coil region" evidence="4">
    <location>
        <begin position="522"/>
        <end position="549"/>
    </location>
</feature>
<feature type="coiled-coil region" evidence="4">
    <location>
        <begin position="726"/>
        <end position="760"/>
    </location>
</feature>
<feature type="compositionally biased region" description="Acidic residues" evidence="5">
    <location>
        <begin position="1329"/>
        <end position="1338"/>
    </location>
</feature>
<dbReference type="SMART" id="SM00129">
    <property type="entry name" value="KISc"/>
    <property type="match status" value="1"/>
</dbReference>
<dbReference type="PROSITE" id="PS50067">
    <property type="entry name" value="KINESIN_MOTOR_2"/>
    <property type="match status" value="1"/>
</dbReference>
<dbReference type="Proteomes" id="UP000221165">
    <property type="component" value="Unassembled WGS sequence"/>
</dbReference>
<dbReference type="InterPro" id="IPR036961">
    <property type="entry name" value="Kinesin_motor_dom_sf"/>
</dbReference>
<keyword evidence="1 3" id="KW-0547">Nucleotide-binding</keyword>
<dbReference type="Gene3D" id="3.40.850.10">
    <property type="entry name" value="Kinesin motor domain"/>
    <property type="match status" value="1"/>
</dbReference>
<evidence type="ECO:0000256" key="1">
    <source>
        <dbReference type="ARBA" id="ARBA00022741"/>
    </source>
</evidence>
<proteinExistence type="inferred from homology"/>
<feature type="region of interest" description="Disordered" evidence="5">
    <location>
        <begin position="1"/>
        <end position="281"/>
    </location>
</feature>
<dbReference type="VEuPathDB" id="ToxoDB:CSUI_007447"/>
<feature type="compositionally biased region" description="Basic residues" evidence="5">
    <location>
        <begin position="89"/>
        <end position="102"/>
    </location>
</feature>
<feature type="compositionally biased region" description="Acidic residues" evidence="5">
    <location>
        <begin position="1345"/>
        <end position="1358"/>
    </location>
</feature>
<dbReference type="PANTHER" id="PTHR47972">
    <property type="entry name" value="KINESIN-LIKE PROTEIN KLP-3"/>
    <property type="match status" value="1"/>
</dbReference>
<dbReference type="Pfam" id="PF00225">
    <property type="entry name" value="Kinesin"/>
    <property type="match status" value="1"/>
</dbReference>
<sequence>FSIDSSPAYPCPTAHDCQAAEGDEGPSPATDCLETESLPQRKSSTTEDDRRKSHSRKSRSQSSAGHGVTEEESLNRRESTPGDDAASPSRRRTKSKSHRRSTAKHDVSDAAGPGEVLRATLPDEPPSDYSAGPPADVEPPRETDRPSSRQSRQMSWGQSDVAAPVGELEAGAEAPPRRQLSERPSDGPVPSEEQMIEVPTEYSQDRVRNGTSRSGSNQAVGETEVSPGGCATEGGRSLWETAEEVVNIGDDSGRQEEEEDEHENAIPGQIPDTDNGTAISPVDPSFSGIIRAEHTAEGGIEPGQLRVSIAAPETGSLPTEGAEDRAPPEPVVVPTHPRASVKVVVTSVMDEKQEQQTYKRPTFFQSLLKDGGLGYGFDVRALDKLRVVSFSEGRVFDAVEVEENGIIVKEQKRYVPFDSLKQFIQVIVEDMEKMKRQSIDAITEMEWNFRILDQKLKKRCDFQVMEVKKRALSKLEALRVKVTEYKGQMEFFECQYKALKESFDSRLQEFKEQMPQDLQELDARWEARLAEVNKQFENANDELEEFRRIHKDVGEKMSKLITELTKAEATPFDATTRSALVDKMGEVLSVMRRVLQDNTREQVALYLMQLVSSVAAEYHEKRVGALEHENEALKDACGPEAQGRIAKYEQEIADLQAAVEEAQFSGMRGGGGVNSAEVEKLQNELTVLSAENMILRRKIAAQDSGKGEDDPSEIRQGGEGADPLIIQDLTRTVDELERQVQSLKAENEQLQTQLVMCEEEASNKGAAAGQKPGAAAAGGGAAKMVQQLQQKNKMLETQIEPMKKKIRELEMAQKRAGGGDEQKVKELEMKLKEAELEARKQQKQLEVELAKSSKGLGTEVKKLEAQVQKLTERALNAETTLENTDKLLKETAKEREGLKKETEDLKKQMGMAQQIAAEVDTLRAETKEQKSKLTELEESYKQEKFLRKKYYNEIEDMKGKIRVYCRIRPMAKYEIEKECKQSVFPVDEYSVKVLTSKGPKEFMYDRTFPPTVTQEEVYEDTQRLIQSVIDGFNVCIFAYGQTGSGKTFTIQGAPGLPGIAPRAINDLFDTLNGFEKGKFKYEAEVYMCELYNNQLIDLLLPEDKKKNPPVLDIKKDATGMVIIPGITLKKVADKESLAKIFAWGLDARHVSGTAMNAESSRSHLIFSVIVRVEDLVAGKRANGKLSLIDLAGSERVSKSGVTKERLVEAREINKSLSALGDVISALSSGESFIPYRNHKLTQVMSDSLGGTAKTLMFVNISPADYNTDETVTSLMYAARVKLITNDASKQVETKQLAAMKDKIKVLMKIVEKLKKGEDVVDLEKSLVEGAEEAAEPEPPEAPAANDEDFEEPPDLPAD</sequence>
<evidence type="ECO:0000256" key="4">
    <source>
        <dbReference type="SAM" id="Coils"/>
    </source>
</evidence>
<gene>
    <name evidence="7" type="ORF">CSUI_007447</name>
</gene>
<dbReference type="InterPro" id="IPR019821">
    <property type="entry name" value="Kinesin_motor_CS"/>
</dbReference>
<evidence type="ECO:0000259" key="6">
    <source>
        <dbReference type="PROSITE" id="PS50067"/>
    </source>
</evidence>
<feature type="compositionally biased region" description="Polar residues" evidence="5">
    <location>
        <begin position="148"/>
        <end position="158"/>
    </location>
</feature>
<dbReference type="GO" id="GO:0007018">
    <property type="term" value="P:microtubule-based movement"/>
    <property type="evidence" value="ECO:0007669"/>
    <property type="project" value="InterPro"/>
</dbReference>
<dbReference type="PRINTS" id="PR00380">
    <property type="entry name" value="KINESINHEAVY"/>
</dbReference>
<keyword evidence="4" id="KW-0175">Coiled coil</keyword>
<name>A0A2C6KNP1_9APIC</name>
<evidence type="ECO:0000313" key="7">
    <source>
        <dbReference type="EMBL" id="PHJ18729.1"/>
    </source>
</evidence>
<dbReference type="OrthoDB" id="3176171at2759"/>
<keyword evidence="3" id="KW-0505">Motor protein</keyword>
<feature type="compositionally biased region" description="Basic and acidic residues" evidence="5">
    <location>
        <begin position="138"/>
        <end position="147"/>
    </location>
</feature>
<evidence type="ECO:0000256" key="3">
    <source>
        <dbReference type="PROSITE-ProRule" id="PRU00283"/>
    </source>
</evidence>
<dbReference type="PANTHER" id="PTHR47972:SF16">
    <property type="entry name" value="KINESIN-LIKE PROTEIN"/>
    <property type="match status" value="1"/>
</dbReference>
<evidence type="ECO:0000256" key="5">
    <source>
        <dbReference type="SAM" id="MobiDB-lite"/>
    </source>
</evidence>
<dbReference type="SUPFAM" id="SSF52540">
    <property type="entry name" value="P-loop containing nucleoside triphosphate hydrolases"/>
    <property type="match status" value="1"/>
</dbReference>